<evidence type="ECO:0000313" key="2">
    <source>
        <dbReference type="EMBL" id="MCF6377075.1"/>
    </source>
</evidence>
<evidence type="ECO:0000256" key="1">
    <source>
        <dbReference type="SAM" id="Phobius"/>
    </source>
</evidence>
<feature type="transmembrane region" description="Helical" evidence="1">
    <location>
        <begin position="64"/>
        <end position="88"/>
    </location>
</feature>
<keyword evidence="3" id="KW-1185">Reference proteome</keyword>
<name>A0ABS9HA21_9ACTN</name>
<evidence type="ECO:0008006" key="4">
    <source>
        <dbReference type="Google" id="ProtNLM"/>
    </source>
</evidence>
<keyword evidence="1" id="KW-1133">Transmembrane helix</keyword>
<dbReference type="EMBL" id="JAKJHZ010000005">
    <property type="protein sequence ID" value="MCF6377075.1"/>
    <property type="molecule type" value="Genomic_DNA"/>
</dbReference>
<evidence type="ECO:0000313" key="3">
    <source>
        <dbReference type="Proteomes" id="UP001201161"/>
    </source>
</evidence>
<keyword evidence="1" id="KW-0812">Transmembrane</keyword>
<gene>
    <name evidence="2" type="ORF">L2K70_05630</name>
</gene>
<protein>
    <recommendedName>
        <fullName evidence="4">NERD domain-containing protein</fullName>
    </recommendedName>
</protein>
<accession>A0ABS9HA21</accession>
<dbReference type="Proteomes" id="UP001201161">
    <property type="component" value="Unassembled WGS sequence"/>
</dbReference>
<reference evidence="2 3" key="1">
    <citation type="submission" date="2022-01" db="EMBL/GenBank/DDBJ databases">
        <title>Nocardioides sp. nov., an actinomycete isolated from mining soil.</title>
        <authorList>
            <person name="Liu L."/>
        </authorList>
    </citation>
    <scope>NUCLEOTIDE SEQUENCE [LARGE SCALE GENOMIC DNA]</scope>
    <source>
        <strain evidence="2 3">KLBMP 9356</strain>
    </source>
</reference>
<proteinExistence type="predicted"/>
<keyword evidence="1" id="KW-0472">Membrane</keyword>
<comment type="caution">
    <text evidence="2">The sequence shown here is derived from an EMBL/GenBank/DDBJ whole genome shotgun (WGS) entry which is preliminary data.</text>
</comment>
<sequence>MGSVVTDWGIMGRVTSYPSRELRQLRVRWVRSNRKVVLVACVVFLASGLVATCLVVVYPSRPGWYAVGVLHAALVATVLHLLNSAVLAHEPRAVHQLRGAWGEDNTRSELQRAKKRSLVWGWVDSIPLQSGDLDHVVVTRSGGVVVLDSKFRTDVTRAGVVDMAASAARARVRTEAVARTVLPVDRSGRRRASSTSVHVTPCIVMWGPARRSMPETHVIEGVHFVDGTKLIPLSSLPTSPVSKAAGTDLLVRLRAFRDRHPAGD</sequence>
<dbReference type="RefSeq" id="WP_236400214.1">
    <property type="nucleotide sequence ID" value="NZ_JAKJHZ010000005.1"/>
</dbReference>
<feature type="transmembrane region" description="Helical" evidence="1">
    <location>
        <begin position="36"/>
        <end position="58"/>
    </location>
</feature>
<organism evidence="2 3">
    <name type="scientific">Nocardioides potassii</name>
    <dbReference type="NCBI Taxonomy" id="2911371"/>
    <lineage>
        <taxon>Bacteria</taxon>
        <taxon>Bacillati</taxon>
        <taxon>Actinomycetota</taxon>
        <taxon>Actinomycetes</taxon>
        <taxon>Propionibacteriales</taxon>
        <taxon>Nocardioidaceae</taxon>
        <taxon>Nocardioides</taxon>
    </lineage>
</organism>